<dbReference type="RefSeq" id="XP_007389630.1">
    <property type="nucleotide sequence ID" value="XM_007389568.1"/>
</dbReference>
<evidence type="ECO:0000313" key="2">
    <source>
        <dbReference type="EMBL" id="EKM61208.1"/>
    </source>
</evidence>
<name>K5WB69_PHACS</name>
<sequence>IEPSPTEEDVVFIRPPFKDFPEAYKYPEGLTYNVLAANPDWFLIASDYRRVGDPPCDDSETLQYPTILEPPRGWLQLDDKKKSQKETKKEKRWPEGQAPRLRCTFCRRTYAGVNAKSMWRRHVFEKHRIAMSNRRADA</sequence>
<dbReference type="KEGG" id="pco:PHACADRAFT_56705"/>
<accession>K5WB69</accession>
<dbReference type="Proteomes" id="UP000008370">
    <property type="component" value="Unassembled WGS sequence"/>
</dbReference>
<dbReference type="GeneID" id="18920064"/>
<dbReference type="AlphaFoldDB" id="K5WB69"/>
<dbReference type="HOGENOM" id="CLU_1953961_0_0_1"/>
<feature type="non-terminal residue" evidence="2">
    <location>
        <position position="138"/>
    </location>
</feature>
<organism evidence="2 3">
    <name type="scientific">Phanerochaete carnosa (strain HHB-10118-sp)</name>
    <name type="common">White-rot fungus</name>
    <name type="synonym">Peniophora carnosa</name>
    <dbReference type="NCBI Taxonomy" id="650164"/>
    <lineage>
        <taxon>Eukaryota</taxon>
        <taxon>Fungi</taxon>
        <taxon>Dikarya</taxon>
        <taxon>Basidiomycota</taxon>
        <taxon>Agaricomycotina</taxon>
        <taxon>Agaricomycetes</taxon>
        <taxon>Polyporales</taxon>
        <taxon>Phanerochaetaceae</taxon>
        <taxon>Phanerochaete</taxon>
    </lineage>
</organism>
<dbReference type="InParanoid" id="K5WB69"/>
<feature type="non-terminal residue" evidence="2">
    <location>
        <position position="1"/>
    </location>
</feature>
<dbReference type="STRING" id="650164.K5WB69"/>
<gene>
    <name evidence="2" type="ORF">PHACADRAFT_56705</name>
</gene>
<dbReference type="EMBL" id="JH930468">
    <property type="protein sequence ID" value="EKM61208.1"/>
    <property type="molecule type" value="Genomic_DNA"/>
</dbReference>
<keyword evidence="3" id="KW-1185">Reference proteome</keyword>
<proteinExistence type="predicted"/>
<reference evidence="2 3" key="1">
    <citation type="journal article" date="2012" name="BMC Genomics">
        <title>Comparative genomics of the white-rot fungi, Phanerochaete carnosa and P. chrysosporium, to elucidate the genetic basis of the distinct wood types they colonize.</title>
        <authorList>
            <person name="Suzuki H."/>
            <person name="MacDonald J."/>
            <person name="Syed K."/>
            <person name="Salamov A."/>
            <person name="Hori C."/>
            <person name="Aerts A."/>
            <person name="Henrissat B."/>
            <person name="Wiebenga A."/>
            <person name="vanKuyk P.A."/>
            <person name="Barry K."/>
            <person name="Lindquist E."/>
            <person name="LaButti K."/>
            <person name="Lapidus A."/>
            <person name="Lucas S."/>
            <person name="Coutinho P."/>
            <person name="Gong Y."/>
            <person name="Samejima M."/>
            <person name="Mahadevan R."/>
            <person name="Abou-Zaid M."/>
            <person name="de Vries R.P."/>
            <person name="Igarashi K."/>
            <person name="Yadav J.S."/>
            <person name="Grigoriev I.V."/>
            <person name="Master E.R."/>
        </authorList>
    </citation>
    <scope>NUCLEOTIDE SEQUENCE [LARGE SCALE GENOMIC DNA]</scope>
    <source>
        <strain evidence="2 3">HHB-10118-sp</strain>
    </source>
</reference>
<dbReference type="OrthoDB" id="2333993at2759"/>
<evidence type="ECO:0000256" key="1">
    <source>
        <dbReference type="SAM" id="MobiDB-lite"/>
    </source>
</evidence>
<protein>
    <submittedName>
        <fullName evidence="2">Uncharacterized protein</fullName>
    </submittedName>
</protein>
<feature type="compositionally biased region" description="Basic and acidic residues" evidence="1">
    <location>
        <begin position="77"/>
        <end position="94"/>
    </location>
</feature>
<feature type="region of interest" description="Disordered" evidence="1">
    <location>
        <begin position="76"/>
        <end position="96"/>
    </location>
</feature>
<evidence type="ECO:0000313" key="3">
    <source>
        <dbReference type="Proteomes" id="UP000008370"/>
    </source>
</evidence>